<dbReference type="CDD" id="cd05466">
    <property type="entry name" value="PBP2_LTTR_substrate"/>
    <property type="match status" value="1"/>
</dbReference>
<dbReference type="Gene3D" id="3.40.190.290">
    <property type="match status" value="1"/>
</dbReference>
<comment type="similarity">
    <text evidence="1">Belongs to the LysR transcriptional regulatory family.</text>
</comment>
<dbReference type="PROSITE" id="PS50931">
    <property type="entry name" value="HTH_LYSR"/>
    <property type="match status" value="1"/>
</dbReference>
<dbReference type="GO" id="GO:0003700">
    <property type="term" value="F:DNA-binding transcription factor activity"/>
    <property type="evidence" value="ECO:0007669"/>
    <property type="project" value="InterPro"/>
</dbReference>
<evidence type="ECO:0000256" key="2">
    <source>
        <dbReference type="ARBA" id="ARBA00023015"/>
    </source>
</evidence>
<keyword evidence="4" id="KW-0804">Transcription</keyword>
<dbReference type="PANTHER" id="PTHR30346:SF0">
    <property type="entry name" value="HCA OPERON TRANSCRIPTIONAL ACTIVATOR HCAR"/>
    <property type="match status" value="1"/>
</dbReference>
<name>A0A0F7PR45_9LACO</name>
<dbReference type="InterPro" id="IPR036390">
    <property type="entry name" value="WH_DNA-bd_sf"/>
</dbReference>
<dbReference type="InterPro" id="IPR005119">
    <property type="entry name" value="LysR_subst-bd"/>
</dbReference>
<dbReference type="Proteomes" id="UP000035027">
    <property type="component" value="Chromosome"/>
</dbReference>
<dbReference type="InterPro" id="IPR000847">
    <property type="entry name" value="LysR_HTH_N"/>
</dbReference>
<dbReference type="InterPro" id="IPR036388">
    <property type="entry name" value="WH-like_DNA-bd_sf"/>
</dbReference>
<dbReference type="PRINTS" id="PR00039">
    <property type="entry name" value="HTHLYSR"/>
</dbReference>
<dbReference type="GO" id="GO:0032993">
    <property type="term" value="C:protein-DNA complex"/>
    <property type="evidence" value="ECO:0007669"/>
    <property type="project" value="TreeGrafter"/>
</dbReference>
<accession>A0A0F7PR45</accession>
<feature type="domain" description="HTH lysR-type" evidence="5">
    <location>
        <begin position="6"/>
        <end position="63"/>
    </location>
</feature>
<dbReference type="FunFam" id="1.10.10.10:FF:000001">
    <property type="entry name" value="LysR family transcriptional regulator"/>
    <property type="match status" value="1"/>
</dbReference>
<organism evidence="6 7">
    <name type="scientific">Ligilactobacillus salivarius str. Ren</name>
    <dbReference type="NCBI Taxonomy" id="1194971"/>
    <lineage>
        <taxon>Bacteria</taxon>
        <taxon>Bacillati</taxon>
        <taxon>Bacillota</taxon>
        <taxon>Bacilli</taxon>
        <taxon>Lactobacillales</taxon>
        <taxon>Lactobacillaceae</taxon>
        <taxon>Ligilactobacillus</taxon>
    </lineage>
</organism>
<dbReference type="SUPFAM" id="SSF53850">
    <property type="entry name" value="Periplasmic binding protein-like II"/>
    <property type="match status" value="1"/>
</dbReference>
<keyword evidence="2" id="KW-0805">Transcription regulation</keyword>
<evidence type="ECO:0000313" key="6">
    <source>
        <dbReference type="EMBL" id="AKI03742.1"/>
    </source>
</evidence>
<dbReference type="EMBL" id="CP011403">
    <property type="protein sequence ID" value="AKI03742.1"/>
    <property type="molecule type" value="Genomic_DNA"/>
</dbReference>
<sequence>MRGVLMNLKQLQYFIAVVEEKQITAAAKKLNIAQPPLSYQLKQLEAELETRLFTRTAHGIVLTDAGMMLEKYARKILDLTTVAEEKVKKTTKGELGKISLGTVSSSAAALPIGKLKEFRKYYPEINFEIFESNTYGILEKLFNGEIDLGLVRTPFNQRELETKIMMEEPMVAVVNSDDYLKGKKKIGIDDLEEVPLIIYRRFENIFRQTFSQFGINPYIAVKCDDARTAIYWAKLEMGVALVPASCAKNYTNGRIIPINYPGWNTQLTLIWLKNSNKSPLILKLIELFSV</sequence>
<dbReference type="PATRIC" id="fig|1194971.3.peg.188"/>
<proteinExistence type="inferred from homology"/>
<dbReference type="Pfam" id="PF03466">
    <property type="entry name" value="LysR_substrate"/>
    <property type="match status" value="1"/>
</dbReference>
<dbReference type="AlphaFoldDB" id="A0A0F7PR45"/>
<evidence type="ECO:0000313" key="7">
    <source>
        <dbReference type="Proteomes" id="UP000035027"/>
    </source>
</evidence>
<evidence type="ECO:0000259" key="5">
    <source>
        <dbReference type="PROSITE" id="PS50931"/>
    </source>
</evidence>
<dbReference type="Gene3D" id="1.10.10.10">
    <property type="entry name" value="Winged helix-like DNA-binding domain superfamily/Winged helix DNA-binding domain"/>
    <property type="match status" value="1"/>
</dbReference>
<gene>
    <name evidence="6" type="ORF">LsR_00189</name>
</gene>
<protein>
    <submittedName>
        <fullName evidence="6">LysR family transcriptional regulator</fullName>
    </submittedName>
</protein>
<dbReference type="GO" id="GO:0003677">
    <property type="term" value="F:DNA binding"/>
    <property type="evidence" value="ECO:0007669"/>
    <property type="project" value="UniProtKB-KW"/>
</dbReference>
<keyword evidence="3" id="KW-0238">DNA-binding</keyword>
<evidence type="ECO:0000256" key="4">
    <source>
        <dbReference type="ARBA" id="ARBA00023163"/>
    </source>
</evidence>
<dbReference type="Pfam" id="PF00126">
    <property type="entry name" value="HTH_1"/>
    <property type="match status" value="1"/>
</dbReference>
<dbReference type="SUPFAM" id="SSF46785">
    <property type="entry name" value="Winged helix' DNA-binding domain"/>
    <property type="match status" value="1"/>
</dbReference>
<evidence type="ECO:0000256" key="3">
    <source>
        <dbReference type="ARBA" id="ARBA00023125"/>
    </source>
</evidence>
<evidence type="ECO:0000256" key="1">
    <source>
        <dbReference type="ARBA" id="ARBA00009437"/>
    </source>
</evidence>
<dbReference type="PANTHER" id="PTHR30346">
    <property type="entry name" value="TRANSCRIPTIONAL DUAL REGULATOR HCAR-RELATED"/>
    <property type="match status" value="1"/>
</dbReference>
<reference evidence="6 7" key="1">
    <citation type="submission" date="2015-05" db="EMBL/GenBank/DDBJ databases">
        <title>Complete genome sequence of Lactobacillus salivarius Ren, a probiotic strain with antitumor activity.</title>
        <authorList>
            <person name="Sun E."/>
            <person name="Zhao L."/>
            <person name="Liu S."/>
            <person name="Zhang M."/>
            <person name="Guo H."/>
            <person name="Ren F."/>
        </authorList>
    </citation>
    <scope>NUCLEOTIDE SEQUENCE [LARGE SCALE GENOMIC DNA]</scope>
    <source>
        <strain evidence="6 7">Ren</strain>
    </source>
</reference>